<keyword evidence="5" id="KW-0539">Nucleus</keyword>
<dbReference type="PANTHER" id="PTHR33572">
    <property type="entry name" value="SPORE DEVELOPMENT REGULATOR VOSA"/>
    <property type="match status" value="1"/>
</dbReference>
<evidence type="ECO:0000256" key="5">
    <source>
        <dbReference type="ARBA" id="ARBA00023242"/>
    </source>
</evidence>
<reference evidence="8 9" key="1">
    <citation type="journal article" date="2018" name="IMA Fungus">
        <title>IMA Genome-F 9: Draft genome sequence of Annulohypoxylon stygium, Aspergillus mulundensis, Berkeleyomyces basicola (syn. Thielaviopsis basicola), Ceratocystis smalleyi, two Cercospora beticola strains, Coleophoma cylindrospora, Fusarium fracticaudum, Phialophora cf. hyalina, and Morchella septimelata.</title>
        <authorList>
            <person name="Wingfield B.D."/>
            <person name="Bills G.F."/>
            <person name="Dong Y."/>
            <person name="Huang W."/>
            <person name="Nel W.J."/>
            <person name="Swalarsk-Parry B.S."/>
            <person name="Vaghefi N."/>
            <person name="Wilken P.M."/>
            <person name="An Z."/>
            <person name="de Beer Z.W."/>
            <person name="De Vos L."/>
            <person name="Chen L."/>
            <person name="Duong T.A."/>
            <person name="Gao Y."/>
            <person name="Hammerbacher A."/>
            <person name="Kikkert J.R."/>
            <person name="Li Y."/>
            <person name="Li H."/>
            <person name="Li K."/>
            <person name="Li Q."/>
            <person name="Liu X."/>
            <person name="Ma X."/>
            <person name="Naidoo K."/>
            <person name="Pethybridge S.J."/>
            <person name="Sun J."/>
            <person name="Steenkamp E.T."/>
            <person name="van der Nest M.A."/>
            <person name="van Wyk S."/>
            <person name="Wingfield M.J."/>
            <person name="Xiong C."/>
            <person name="Yue Q."/>
            <person name="Zhang X."/>
        </authorList>
    </citation>
    <scope>NUCLEOTIDE SEQUENCE [LARGE SCALE GENOMIC DNA]</scope>
    <source>
        <strain evidence="8 9">BP 5553</strain>
    </source>
</reference>
<keyword evidence="4" id="KW-0804">Transcription</keyword>
<evidence type="ECO:0000259" key="7">
    <source>
        <dbReference type="PROSITE" id="PS51821"/>
    </source>
</evidence>
<comment type="caution">
    <text evidence="8">The sequence shown here is derived from an EMBL/GenBank/DDBJ whole genome shotgun (WGS) entry which is preliminary data.</text>
</comment>
<dbReference type="Proteomes" id="UP000254866">
    <property type="component" value="Unassembled WGS sequence"/>
</dbReference>
<dbReference type="RefSeq" id="XP_031872258.1">
    <property type="nucleotide sequence ID" value="XM_032012565.1"/>
</dbReference>
<organism evidence="8 9">
    <name type="scientific">Venustampulla echinocandica</name>
    <dbReference type="NCBI Taxonomy" id="2656787"/>
    <lineage>
        <taxon>Eukaryota</taxon>
        <taxon>Fungi</taxon>
        <taxon>Dikarya</taxon>
        <taxon>Ascomycota</taxon>
        <taxon>Pezizomycotina</taxon>
        <taxon>Leotiomycetes</taxon>
        <taxon>Helotiales</taxon>
        <taxon>Pleuroascaceae</taxon>
        <taxon>Venustampulla</taxon>
    </lineage>
</organism>
<dbReference type="GO" id="GO:0005634">
    <property type="term" value="C:nucleus"/>
    <property type="evidence" value="ECO:0007669"/>
    <property type="project" value="UniProtKB-SubCell"/>
</dbReference>
<dbReference type="PROSITE" id="PS51821">
    <property type="entry name" value="VELVET"/>
    <property type="match status" value="1"/>
</dbReference>
<feature type="domain" description="Velvet" evidence="7">
    <location>
        <begin position="2"/>
        <end position="172"/>
    </location>
</feature>
<evidence type="ECO:0000256" key="3">
    <source>
        <dbReference type="ARBA" id="ARBA00023015"/>
    </source>
</evidence>
<dbReference type="InterPro" id="IPR021740">
    <property type="entry name" value="Velvet"/>
</dbReference>
<keyword evidence="3" id="KW-0805">Transcription regulation</keyword>
<proteinExistence type="predicted"/>
<dbReference type="OrthoDB" id="5599552at2759"/>
<name>A0A370TVQ1_9HELO</name>
<evidence type="ECO:0000256" key="1">
    <source>
        <dbReference type="ARBA" id="ARBA00004123"/>
    </source>
</evidence>
<dbReference type="PANTHER" id="PTHR33572:SF18">
    <property type="entry name" value="SPORE DEVELOPMENT REGULATOR VOSA"/>
    <property type="match status" value="1"/>
</dbReference>
<evidence type="ECO:0000256" key="6">
    <source>
        <dbReference type="SAM" id="MobiDB-lite"/>
    </source>
</evidence>
<dbReference type="Pfam" id="PF11754">
    <property type="entry name" value="Velvet"/>
    <property type="match status" value="2"/>
</dbReference>
<feature type="region of interest" description="Disordered" evidence="6">
    <location>
        <begin position="462"/>
        <end position="483"/>
    </location>
</feature>
<dbReference type="STRING" id="2656787.A0A370TVQ1"/>
<feature type="region of interest" description="Disordered" evidence="6">
    <location>
        <begin position="173"/>
        <end position="296"/>
    </location>
</feature>
<keyword evidence="9" id="KW-1185">Reference proteome</keyword>
<evidence type="ECO:0000256" key="4">
    <source>
        <dbReference type="ARBA" id="ARBA00023163"/>
    </source>
</evidence>
<feature type="compositionally biased region" description="Polar residues" evidence="6">
    <location>
        <begin position="271"/>
        <end position="284"/>
    </location>
</feature>
<dbReference type="Gene3D" id="2.60.40.3960">
    <property type="entry name" value="Velvet domain"/>
    <property type="match status" value="1"/>
</dbReference>
<evidence type="ECO:0000313" key="8">
    <source>
        <dbReference type="EMBL" id="RDL39602.1"/>
    </source>
</evidence>
<accession>A0A370TVQ1</accession>
<evidence type="ECO:0000256" key="2">
    <source>
        <dbReference type="ARBA" id="ARBA00022969"/>
    </source>
</evidence>
<protein>
    <recommendedName>
        <fullName evidence="7">Velvet domain-containing protein</fullName>
    </recommendedName>
</protein>
<dbReference type="AlphaFoldDB" id="A0A370TVQ1"/>
<dbReference type="GeneID" id="43596791"/>
<sequence>MVRCSRDCQLIIRQRPEHAKVAVGKEKDRKPVDPPPILQLKISHTSDPSQNYLQSPYFFMSCSLVGPSEGGLPAGPLGTALAGTLVSSLHRLKDTDNSDGAFFIFGDLSIKLEGSFRLQFNLYEMRDKECFHVQSVQSESFTVYPSKSFPGMSESTFLTRSFSDQGVRLRLRKEPRTLLKRRGPASDDYQPRQYRTNHSRQQSHGRDRPVSESQDLSRPGQIEQGESMQLPIHSQSYEPRPPLGRGYSHQSSVSISGSYSDEGPNKRPRTGSEQSSTYSHQALDSPQYPGRMFSDSSFGASISQQAAHQQAYGYTYAQSPQSSSMSSREQYFAQRLNTQSDNSPSFDPNSQRSPQSAYFPAHQQTMRYQQPPLMGASPPQRLQGAQNTFEGLGITTRTQMPPGMQPPGISGMAPPTYGRMNTNTGYGTLAASPVGRRDMYEQYPAPNETLSASTITSNLMASRGPSITTTTAPGNLEGVGVRR</sequence>
<dbReference type="InterPro" id="IPR037525">
    <property type="entry name" value="Velvet_dom"/>
</dbReference>
<keyword evidence="2" id="KW-0749">Sporulation</keyword>
<dbReference type="InterPro" id="IPR038491">
    <property type="entry name" value="Velvet_dom_sf"/>
</dbReference>
<feature type="compositionally biased region" description="Polar residues" evidence="6">
    <location>
        <begin position="248"/>
        <end position="259"/>
    </location>
</feature>
<gene>
    <name evidence="8" type="ORF">BP5553_03942</name>
</gene>
<dbReference type="GO" id="GO:0030435">
    <property type="term" value="P:sporulation resulting in formation of a cellular spore"/>
    <property type="evidence" value="ECO:0007669"/>
    <property type="project" value="UniProtKB-KW"/>
</dbReference>
<dbReference type="EMBL" id="NPIC01000002">
    <property type="protein sequence ID" value="RDL39602.1"/>
    <property type="molecule type" value="Genomic_DNA"/>
</dbReference>
<feature type="compositionally biased region" description="Polar residues" evidence="6">
    <location>
        <begin position="224"/>
        <end position="237"/>
    </location>
</feature>
<comment type="subcellular location">
    <subcellularLocation>
        <location evidence="1">Nucleus</location>
    </subcellularLocation>
</comment>
<feature type="compositionally biased region" description="Polar residues" evidence="6">
    <location>
        <begin position="462"/>
        <end position="473"/>
    </location>
</feature>
<evidence type="ECO:0000313" key="9">
    <source>
        <dbReference type="Proteomes" id="UP000254866"/>
    </source>
</evidence>